<dbReference type="HAMAP" id="MF_00011">
    <property type="entry name" value="Adenylosucc_synth"/>
    <property type="match status" value="1"/>
</dbReference>
<dbReference type="PANTHER" id="PTHR11846">
    <property type="entry name" value="ADENYLOSUCCINATE SYNTHETASE"/>
    <property type="match status" value="1"/>
</dbReference>
<dbReference type="EMBL" id="UINC01207397">
    <property type="protein sequence ID" value="SVE29461.1"/>
    <property type="molecule type" value="Genomic_DNA"/>
</dbReference>
<evidence type="ECO:0000256" key="6">
    <source>
        <dbReference type="ARBA" id="ARBA00022842"/>
    </source>
</evidence>
<keyword evidence="7" id="KW-0342">GTP-binding</keyword>
<dbReference type="FunFam" id="1.10.300.10:FF:000001">
    <property type="entry name" value="Adenylosuccinate synthetase"/>
    <property type="match status" value="1"/>
</dbReference>
<sequence length="197" mass="22311">MFYTVIGTQWGDEGKGKIVDWLSSKADVVVRFQGGNNAGHTLKIKEKIFKLNLLPSGIIRGKQCIIGNGVILDPWALEEEIQILKKQGIVINSKNLQIAENICLILPLHKILDEINEKNRGEEKLGTTKKGIGPAYEDKIGRRAIRLCDLSDEKLLRKKITNLISFHSVRLIHFDKKINEADLINKLLKVFNKISQY</sequence>
<keyword evidence="4" id="KW-0547">Nucleotide-binding</keyword>
<dbReference type="GO" id="GO:0046872">
    <property type="term" value="F:metal ion binding"/>
    <property type="evidence" value="ECO:0007669"/>
    <property type="project" value="UniProtKB-KW"/>
</dbReference>
<proteinExistence type="inferred from homology"/>
<dbReference type="PROSITE" id="PS01266">
    <property type="entry name" value="ADENYLOSUCCIN_SYN_1"/>
    <property type="match status" value="1"/>
</dbReference>
<keyword evidence="5" id="KW-0658">Purine biosynthesis</keyword>
<dbReference type="SUPFAM" id="SSF52540">
    <property type="entry name" value="P-loop containing nucleoside triphosphate hydrolases"/>
    <property type="match status" value="1"/>
</dbReference>
<dbReference type="InterPro" id="IPR033128">
    <property type="entry name" value="Adenylosuccin_syn_Lys_AS"/>
</dbReference>
<dbReference type="InterPro" id="IPR042109">
    <property type="entry name" value="Adenylosuccinate_synth_dom1"/>
</dbReference>
<dbReference type="GO" id="GO:0005737">
    <property type="term" value="C:cytoplasm"/>
    <property type="evidence" value="ECO:0007669"/>
    <property type="project" value="TreeGrafter"/>
</dbReference>
<dbReference type="InterPro" id="IPR001114">
    <property type="entry name" value="Adenylosuccinate_synthetase"/>
</dbReference>
<dbReference type="PROSITE" id="PS00513">
    <property type="entry name" value="ADENYLOSUCCIN_SYN_2"/>
    <property type="match status" value="1"/>
</dbReference>
<organism evidence="8">
    <name type="scientific">marine metagenome</name>
    <dbReference type="NCBI Taxonomy" id="408172"/>
    <lineage>
        <taxon>unclassified sequences</taxon>
        <taxon>metagenomes</taxon>
        <taxon>ecological metagenomes</taxon>
    </lineage>
</organism>
<dbReference type="InterPro" id="IPR027417">
    <property type="entry name" value="P-loop_NTPase"/>
</dbReference>
<dbReference type="Gene3D" id="3.40.440.10">
    <property type="entry name" value="Adenylosuccinate Synthetase, subunit A, domain 1"/>
    <property type="match status" value="1"/>
</dbReference>
<dbReference type="Pfam" id="PF00709">
    <property type="entry name" value="Adenylsucc_synt"/>
    <property type="match status" value="1"/>
</dbReference>
<dbReference type="AlphaFoldDB" id="A0A383CBB8"/>
<dbReference type="InterPro" id="IPR018220">
    <property type="entry name" value="Adenylosuccin_syn_GTP-bd"/>
</dbReference>
<dbReference type="GO" id="GO:0044208">
    <property type="term" value="P:'de novo' AMP biosynthetic process"/>
    <property type="evidence" value="ECO:0007669"/>
    <property type="project" value="TreeGrafter"/>
</dbReference>
<dbReference type="PANTHER" id="PTHR11846:SF0">
    <property type="entry name" value="ADENYLOSUCCINATE SYNTHETASE"/>
    <property type="match status" value="1"/>
</dbReference>
<protein>
    <recommendedName>
        <fullName evidence="9">Adenylosuccinate synthetase</fullName>
    </recommendedName>
</protein>
<name>A0A383CBB8_9ZZZZ</name>
<comment type="subunit">
    <text evidence="1">Homodimer.</text>
</comment>
<keyword evidence="3" id="KW-0479">Metal-binding</keyword>
<accession>A0A383CBB8</accession>
<evidence type="ECO:0000256" key="4">
    <source>
        <dbReference type="ARBA" id="ARBA00022741"/>
    </source>
</evidence>
<evidence type="ECO:0000313" key="8">
    <source>
        <dbReference type="EMBL" id="SVE29461.1"/>
    </source>
</evidence>
<evidence type="ECO:0000256" key="7">
    <source>
        <dbReference type="ARBA" id="ARBA00023134"/>
    </source>
</evidence>
<gene>
    <name evidence="8" type="ORF">METZ01_LOCUS482315</name>
</gene>
<keyword evidence="6" id="KW-0460">Magnesium</keyword>
<dbReference type="GO" id="GO:0005525">
    <property type="term" value="F:GTP binding"/>
    <property type="evidence" value="ECO:0007669"/>
    <property type="project" value="UniProtKB-KW"/>
</dbReference>
<evidence type="ECO:0000256" key="5">
    <source>
        <dbReference type="ARBA" id="ARBA00022755"/>
    </source>
</evidence>
<keyword evidence="2" id="KW-0436">Ligase</keyword>
<feature type="non-terminal residue" evidence="8">
    <location>
        <position position="197"/>
    </location>
</feature>
<evidence type="ECO:0000256" key="2">
    <source>
        <dbReference type="ARBA" id="ARBA00022598"/>
    </source>
</evidence>
<dbReference type="GO" id="GO:0046040">
    <property type="term" value="P:IMP metabolic process"/>
    <property type="evidence" value="ECO:0007669"/>
    <property type="project" value="TreeGrafter"/>
</dbReference>
<dbReference type="GO" id="GO:0004019">
    <property type="term" value="F:adenylosuccinate synthase activity"/>
    <property type="evidence" value="ECO:0007669"/>
    <property type="project" value="InterPro"/>
</dbReference>
<evidence type="ECO:0008006" key="9">
    <source>
        <dbReference type="Google" id="ProtNLM"/>
    </source>
</evidence>
<evidence type="ECO:0000256" key="3">
    <source>
        <dbReference type="ARBA" id="ARBA00022723"/>
    </source>
</evidence>
<evidence type="ECO:0000256" key="1">
    <source>
        <dbReference type="ARBA" id="ARBA00011738"/>
    </source>
</evidence>
<dbReference type="SMART" id="SM00788">
    <property type="entry name" value="Adenylsucc_synt"/>
    <property type="match status" value="1"/>
</dbReference>
<reference evidence="8" key="1">
    <citation type="submission" date="2018-05" db="EMBL/GenBank/DDBJ databases">
        <authorList>
            <person name="Lanie J.A."/>
            <person name="Ng W.-L."/>
            <person name="Kazmierczak K.M."/>
            <person name="Andrzejewski T.M."/>
            <person name="Davidsen T.M."/>
            <person name="Wayne K.J."/>
            <person name="Tettelin H."/>
            <person name="Glass J.I."/>
            <person name="Rusch D."/>
            <person name="Podicherti R."/>
            <person name="Tsui H.-C.T."/>
            <person name="Winkler M.E."/>
        </authorList>
    </citation>
    <scope>NUCLEOTIDE SEQUENCE</scope>
</reference>